<keyword evidence="1" id="KW-0812">Transmembrane</keyword>
<comment type="caution">
    <text evidence="2">The sequence shown here is derived from an EMBL/GenBank/DDBJ whole genome shotgun (WGS) entry which is preliminary data.</text>
</comment>
<proteinExistence type="predicted"/>
<sequence length="121" mass="13985">MQKIHYVSIVGSLMYVQVCTCPDIAFMIGVLGRYLSDPGMQHWKTIKHMMRYLKRIKGYMLTYRKSEGLEIIGYSDSILQDVKTSNAPYLDTSTWWLEELSLGRISFMLTDPLTKGLIPKK</sequence>
<gene>
    <name evidence="2" type="ORF">CR513_49425</name>
</gene>
<keyword evidence="1" id="KW-1133">Transmembrane helix</keyword>
<dbReference type="STRING" id="157652.A0A371EYZ5"/>
<keyword evidence="1" id="KW-0472">Membrane</keyword>
<evidence type="ECO:0008006" key="4">
    <source>
        <dbReference type="Google" id="ProtNLM"/>
    </source>
</evidence>
<feature type="transmembrane region" description="Helical" evidence="1">
    <location>
        <begin position="12"/>
        <end position="35"/>
    </location>
</feature>
<dbReference type="PANTHER" id="PTHR11439:SF467">
    <property type="entry name" value="INTEGRASE CATALYTIC DOMAIN-CONTAINING PROTEIN"/>
    <property type="match status" value="1"/>
</dbReference>
<evidence type="ECO:0000313" key="2">
    <source>
        <dbReference type="EMBL" id="RDX71258.1"/>
    </source>
</evidence>
<protein>
    <recommendedName>
        <fullName evidence="4">Retrovirus-related Pol polyprotein from transposon TNT 1-94</fullName>
    </recommendedName>
</protein>
<reference evidence="2" key="1">
    <citation type="submission" date="2018-05" db="EMBL/GenBank/DDBJ databases">
        <title>Draft genome of Mucuna pruriens seed.</title>
        <authorList>
            <person name="Nnadi N.E."/>
            <person name="Vos R."/>
            <person name="Hasami M.H."/>
            <person name="Devisetty U.K."/>
            <person name="Aguiy J.C."/>
        </authorList>
    </citation>
    <scope>NUCLEOTIDE SEQUENCE [LARGE SCALE GENOMIC DNA]</scope>
    <source>
        <strain evidence="2">JCA_2017</strain>
    </source>
</reference>
<organism evidence="2 3">
    <name type="scientific">Mucuna pruriens</name>
    <name type="common">Velvet bean</name>
    <name type="synonym">Dolichos pruriens</name>
    <dbReference type="NCBI Taxonomy" id="157652"/>
    <lineage>
        <taxon>Eukaryota</taxon>
        <taxon>Viridiplantae</taxon>
        <taxon>Streptophyta</taxon>
        <taxon>Embryophyta</taxon>
        <taxon>Tracheophyta</taxon>
        <taxon>Spermatophyta</taxon>
        <taxon>Magnoliopsida</taxon>
        <taxon>eudicotyledons</taxon>
        <taxon>Gunneridae</taxon>
        <taxon>Pentapetalae</taxon>
        <taxon>rosids</taxon>
        <taxon>fabids</taxon>
        <taxon>Fabales</taxon>
        <taxon>Fabaceae</taxon>
        <taxon>Papilionoideae</taxon>
        <taxon>50 kb inversion clade</taxon>
        <taxon>NPAAA clade</taxon>
        <taxon>indigoferoid/millettioid clade</taxon>
        <taxon>Phaseoleae</taxon>
        <taxon>Mucuna</taxon>
    </lineage>
</organism>
<keyword evidence="3" id="KW-1185">Reference proteome</keyword>
<evidence type="ECO:0000256" key="1">
    <source>
        <dbReference type="SAM" id="Phobius"/>
    </source>
</evidence>
<dbReference type="OrthoDB" id="1645289at2759"/>
<name>A0A371EYZ5_MUCPR</name>
<accession>A0A371EYZ5</accession>
<dbReference type="PANTHER" id="PTHR11439">
    <property type="entry name" value="GAG-POL-RELATED RETROTRANSPOSON"/>
    <property type="match status" value="1"/>
</dbReference>
<feature type="non-terminal residue" evidence="2">
    <location>
        <position position="1"/>
    </location>
</feature>
<dbReference type="Proteomes" id="UP000257109">
    <property type="component" value="Unassembled WGS sequence"/>
</dbReference>
<dbReference type="AlphaFoldDB" id="A0A371EYZ5"/>
<evidence type="ECO:0000313" key="3">
    <source>
        <dbReference type="Proteomes" id="UP000257109"/>
    </source>
</evidence>
<dbReference type="EMBL" id="QJKJ01011410">
    <property type="protein sequence ID" value="RDX71258.1"/>
    <property type="molecule type" value="Genomic_DNA"/>
</dbReference>